<dbReference type="Gene3D" id="3.10.510.20">
    <property type="entry name" value="YcgL domain"/>
    <property type="match status" value="1"/>
</dbReference>
<dbReference type="EMBL" id="NRHC01000143">
    <property type="protein sequence ID" value="RIY31082.1"/>
    <property type="molecule type" value="Genomic_DNA"/>
</dbReference>
<dbReference type="AlphaFoldDB" id="A0A3A1XYI0"/>
<dbReference type="Proteomes" id="UP000265691">
    <property type="component" value="Unassembled WGS sequence"/>
</dbReference>
<name>A0A3A1XYI0_9GAMM</name>
<sequence length="96" mass="11428">MLVSVYVTKDSKFFLYVPFNPKFKNNLELYEDIPTEVKAKFKDGRFIKTINIKEKKLVQISNEEEFNQALANNGFYLFKIDESFVEKQIQQHLKTK</sequence>
<dbReference type="InterPro" id="IPR027354">
    <property type="entry name" value="YcgL_dom"/>
</dbReference>
<dbReference type="InterPro" id="IPR038068">
    <property type="entry name" value="YcgL-like_sf"/>
</dbReference>
<gene>
    <name evidence="2" type="ORF">CKF54_07785</name>
</gene>
<dbReference type="SUPFAM" id="SSF160191">
    <property type="entry name" value="YcgL-like"/>
    <property type="match status" value="1"/>
</dbReference>
<feature type="domain" description="YcgL" evidence="1">
    <location>
        <begin position="9"/>
        <end position="77"/>
    </location>
</feature>
<protein>
    <recommendedName>
        <fullName evidence="1">YcgL domain-containing protein</fullName>
    </recommendedName>
</protein>
<proteinExistence type="predicted"/>
<dbReference type="RefSeq" id="WP_119525782.1">
    <property type="nucleotide sequence ID" value="NZ_NRHC01000143.1"/>
</dbReference>
<evidence type="ECO:0000259" key="1">
    <source>
        <dbReference type="Pfam" id="PF05166"/>
    </source>
</evidence>
<dbReference type="Pfam" id="PF05166">
    <property type="entry name" value="YcgL"/>
    <property type="match status" value="1"/>
</dbReference>
<reference evidence="2 3" key="1">
    <citation type="submission" date="2017-08" db="EMBL/GenBank/DDBJ databases">
        <title>Reclassification of Bisgaard taxon 37 and 44.</title>
        <authorList>
            <person name="Christensen H."/>
        </authorList>
    </citation>
    <scope>NUCLEOTIDE SEQUENCE [LARGE SCALE GENOMIC DNA]</scope>
    <source>
        <strain evidence="2 3">B96_3</strain>
    </source>
</reference>
<accession>A0A3A1XYI0</accession>
<organism evidence="2 3">
    <name type="scientific">Psittacicella hinzii</name>
    <dbReference type="NCBI Taxonomy" id="2028575"/>
    <lineage>
        <taxon>Bacteria</taxon>
        <taxon>Pseudomonadati</taxon>
        <taxon>Pseudomonadota</taxon>
        <taxon>Gammaproteobacteria</taxon>
        <taxon>Pasteurellales</taxon>
        <taxon>Psittacicellaceae</taxon>
        <taxon>Psittacicella</taxon>
    </lineage>
</organism>
<comment type="caution">
    <text evidence="2">The sequence shown here is derived from an EMBL/GenBank/DDBJ whole genome shotgun (WGS) entry which is preliminary data.</text>
</comment>
<evidence type="ECO:0000313" key="2">
    <source>
        <dbReference type="EMBL" id="RIY31082.1"/>
    </source>
</evidence>
<keyword evidence="3" id="KW-1185">Reference proteome</keyword>
<evidence type="ECO:0000313" key="3">
    <source>
        <dbReference type="Proteomes" id="UP000265691"/>
    </source>
</evidence>
<dbReference type="OrthoDB" id="5678708at2"/>